<reference evidence="3" key="2">
    <citation type="journal article" date="2022" name="Microb. Genom.">
        <title>A chromosome-scale genome assembly of the tomato pathogen Cladosporium fulvum reveals a compartmentalized genome architecture and the presence of a dispensable chromosome.</title>
        <authorList>
            <person name="Zaccaron A.Z."/>
            <person name="Chen L.H."/>
            <person name="Samaras A."/>
            <person name="Stergiopoulos I."/>
        </authorList>
    </citation>
    <scope>NUCLEOTIDE SEQUENCE</scope>
    <source>
        <strain evidence="3">Race5_Kim</strain>
    </source>
</reference>
<keyword evidence="4" id="KW-1185">Reference proteome</keyword>
<feature type="transmembrane region" description="Helical" evidence="2">
    <location>
        <begin position="189"/>
        <end position="207"/>
    </location>
</feature>
<dbReference type="OMA" id="YMSANNS"/>
<dbReference type="KEGG" id="ffu:CLAFUR5_11357"/>
<feature type="region of interest" description="Disordered" evidence="1">
    <location>
        <begin position="1"/>
        <end position="30"/>
    </location>
</feature>
<accession>A0A9Q8PDS1</accession>
<keyword evidence="2" id="KW-0472">Membrane</keyword>
<evidence type="ECO:0000313" key="4">
    <source>
        <dbReference type="Proteomes" id="UP000756132"/>
    </source>
</evidence>
<protein>
    <submittedName>
        <fullName evidence="3">Uncharacterized protein</fullName>
    </submittedName>
</protein>
<feature type="transmembrane region" description="Helical" evidence="2">
    <location>
        <begin position="90"/>
        <end position="115"/>
    </location>
</feature>
<dbReference type="Proteomes" id="UP000756132">
    <property type="component" value="Chromosome 8"/>
</dbReference>
<evidence type="ECO:0000313" key="3">
    <source>
        <dbReference type="EMBL" id="UJO20567.1"/>
    </source>
</evidence>
<organism evidence="3 4">
    <name type="scientific">Passalora fulva</name>
    <name type="common">Tomato leaf mold</name>
    <name type="synonym">Cladosporium fulvum</name>
    <dbReference type="NCBI Taxonomy" id="5499"/>
    <lineage>
        <taxon>Eukaryota</taxon>
        <taxon>Fungi</taxon>
        <taxon>Dikarya</taxon>
        <taxon>Ascomycota</taxon>
        <taxon>Pezizomycotina</taxon>
        <taxon>Dothideomycetes</taxon>
        <taxon>Dothideomycetidae</taxon>
        <taxon>Mycosphaerellales</taxon>
        <taxon>Mycosphaerellaceae</taxon>
        <taxon>Fulvia</taxon>
    </lineage>
</organism>
<dbReference type="AlphaFoldDB" id="A0A9Q8PDS1"/>
<dbReference type="GeneID" id="71991235"/>
<feature type="compositionally biased region" description="Polar residues" evidence="1">
    <location>
        <begin position="1"/>
        <end position="21"/>
    </location>
</feature>
<evidence type="ECO:0000256" key="2">
    <source>
        <dbReference type="SAM" id="Phobius"/>
    </source>
</evidence>
<keyword evidence="2" id="KW-1133">Transmembrane helix</keyword>
<dbReference type="RefSeq" id="XP_047764933.1">
    <property type="nucleotide sequence ID" value="XM_047910505.1"/>
</dbReference>
<dbReference type="EMBL" id="CP090170">
    <property type="protein sequence ID" value="UJO20567.1"/>
    <property type="molecule type" value="Genomic_DNA"/>
</dbReference>
<evidence type="ECO:0000256" key="1">
    <source>
        <dbReference type="SAM" id="MobiDB-lite"/>
    </source>
</evidence>
<gene>
    <name evidence="3" type="ORF">CLAFUR5_11357</name>
</gene>
<keyword evidence="2" id="KW-0812">Transmembrane</keyword>
<reference evidence="3" key="1">
    <citation type="submission" date="2021-12" db="EMBL/GenBank/DDBJ databases">
        <authorList>
            <person name="Zaccaron A."/>
            <person name="Stergiopoulos I."/>
        </authorList>
    </citation>
    <scope>NUCLEOTIDE SEQUENCE</scope>
    <source>
        <strain evidence="3">Race5_Kim</strain>
    </source>
</reference>
<proteinExistence type="predicted"/>
<dbReference type="OrthoDB" id="3692311at2759"/>
<feature type="transmembrane region" description="Helical" evidence="2">
    <location>
        <begin position="127"/>
        <end position="151"/>
    </location>
</feature>
<sequence>MASVQSRDSPPSPLTPTQQLRSDPPEGRDDISVVELDDRTVPVAPASTPLLWHSASITDPELPKQETYQQSVPHGWPMQPRQLRRDWRSLVVLLFLDVLFALISLAFLMYGFMVLGHRGQSVEEHQWVASALLNVVALGPTIFPIVFAAVVGRTLKTILVWLLERGEKLGTLDLLAGSNTVASTIWSLYVLRSFGFVGLALVAAWALSPVGGQASLRVVSLGDATIPEIVPLRYMSANNSYSNYVSGDLGAVRPSLFGMFNAALLGPERTKASPADPWNNVKVPMLEELSTNKDSSNQDWIDIPDDHVTYASLIGLPIADLPNHAETGLTMESFYWKVDCTNLTEALQPFRAALVNGAATNTSRGWLG</sequence>
<name>A0A9Q8PDS1_PASFU</name>